<comment type="caution">
    <text evidence="1">The sequence shown here is derived from an EMBL/GenBank/DDBJ whole genome shotgun (WGS) entry which is preliminary data.</text>
</comment>
<protein>
    <submittedName>
        <fullName evidence="1">Uncharacterized protein</fullName>
    </submittedName>
</protein>
<accession>A0A2G1WC40</accession>
<dbReference type="EMBL" id="NIZW01000002">
    <property type="protein sequence ID" value="PHQ36602.1"/>
    <property type="molecule type" value="Genomic_DNA"/>
</dbReference>
<keyword evidence="2" id="KW-1185">Reference proteome</keyword>
<dbReference type="Proteomes" id="UP000225740">
    <property type="component" value="Unassembled WGS sequence"/>
</dbReference>
<dbReference type="AlphaFoldDB" id="A0A2G1WC40"/>
<proteinExistence type="predicted"/>
<name>A0A2G1WC40_9BACT</name>
<organism evidence="1 2">
    <name type="scientific">Rhodopirellula bahusiensis</name>
    <dbReference type="NCBI Taxonomy" id="2014065"/>
    <lineage>
        <taxon>Bacteria</taxon>
        <taxon>Pseudomonadati</taxon>
        <taxon>Planctomycetota</taxon>
        <taxon>Planctomycetia</taxon>
        <taxon>Pirellulales</taxon>
        <taxon>Pirellulaceae</taxon>
        <taxon>Rhodopirellula</taxon>
    </lineage>
</organism>
<gene>
    <name evidence="1" type="ORF">CEE69_04355</name>
</gene>
<reference evidence="1 2" key="1">
    <citation type="submission" date="2017-06" db="EMBL/GenBank/DDBJ databases">
        <title>Description of Rhodopirellula bahusiensis sp. nov.</title>
        <authorList>
            <person name="Kizina J."/>
            <person name="Harder J."/>
        </authorList>
    </citation>
    <scope>NUCLEOTIDE SEQUENCE [LARGE SCALE GENOMIC DNA]</scope>
    <source>
        <strain evidence="1 2">SWK21</strain>
    </source>
</reference>
<evidence type="ECO:0000313" key="1">
    <source>
        <dbReference type="EMBL" id="PHQ36602.1"/>
    </source>
</evidence>
<evidence type="ECO:0000313" key="2">
    <source>
        <dbReference type="Proteomes" id="UP000225740"/>
    </source>
</evidence>
<sequence>MPLQRVQSNQTTLSLRTIMGGRSALTAAHRPRKPVLQVVGCRHEADRSRLTQFSCRFPANPPLIATVW</sequence>